<dbReference type="Proteomes" id="UP000823893">
    <property type="component" value="Unassembled WGS sequence"/>
</dbReference>
<dbReference type="InterPro" id="IPR012338">
    <property type="entry name" value="Beta-lactam/transpept-like"/>
</dbReference>
<evidence type="ECO:0000256" key="4">
    <source>
        <dbReference type="SAM" id="MobiDB-lite"/>
    </source>
</evidence>
<feature type="domain" description="Penicillin-binding protein dimerisation" evidence="6">
    <location>
        <begin position="51"/>
        <end position="213"/>
    </location>
</feature>
<sequence length="728" mass="80405">MKRKLAGVFAVTLLAFAGLLTGITIINAREGNRYTQQVLSQSQQQYTNTTIPFRRGTITDRNGTVLANSVKVYNLILDCQAVNYNEDYREPTIAALEEYFNIDRETIEGLLDNEETKTSQYQILETEVSMEDKNAFEEANVLPDDETEREALSEAEQERRSNVQGIYFEDDYERVYPLEDLACDVIGFTDTGNTADWGLEGYYNSTLNGTNGRKFGYLSEDTDQAQTIVEAVDGKNLTTTLDATIQGIVEKYIEAFNTALSAGPNNVEGEQKKGAENIGVIIEDPNTGEILAMASSGGYDLNDPRDLSGIYTEEKIKEMNDEETREALFAMWRNFCISDDYEPGSVVKPIVVASALESGAITENDRFYCDSGQQIGEDFVRCAVYPNAHGSQSLGEVIQNSCNDGMMAIGRRMGSAEFLKYQSKFNFGTRTGIDLPGEGTGILFAEENMYEMELSTSAFGQGFTSTMIQEIAAMAAAINGGTYYQPHLVKEITDQDGKVLQNITPTVMKEPISDDVSADIREYMGMSVESGTSRTAKVQGYSMGGKTGTAEKLAELPEKNYLVSFIGFAPLDQPEMLIYVVVDTPNVENQASSSYAQYLAQAIMSEVLPYMNIPQDEETTEETILWQGFYGVPKLTDIIEDGVSNPYGTVLDQGYGDGDPQETELNDEYSDGITNEEAGIDEEDPSYQEDTYDTEELENFGQDNSTEESTEEEAGNTENDSGDTADEQ</sequence>
<comment type="similarity">
    <text evidence="2">Belongs to the transpeptidase family.</text>
</comment>
<accession>A0A9D2SM17</accession>
<dbReference type="GO" id="GO:0051301">
    <property type="term" value="P:cell division"/>
    <property type="evidence" value="ECO:0007669"/>
    <property type="project" value="UniProtKB-KW"/>
</dbReference>
<reference evidence="7" key="2">
    <citation type="submission" date="2021-04" db="EMBL/GenBank/DDBJ databases">
        <authorList>
            <person name="Gilroy R."/>
        </authorList>
    </citation>
    <scope>NUCLEOTIDE SEQUENCE</scope>
    <source>
        <strain evidence="7">ChiSxjej6B18-287</strain>
    </source>
</reference>
<dbReference type="SUPFAM" id="SSF56519">
    <property type="entry name" value="Penicillin binding protein dimerisation domain"/>
    <property type="match status" value="1"/>
</dbReference>
<dbReference type="EMBL" id="DWWV01000182">
    <property type="protein sequence ID" value="HJC11760.1"/>
    <property type="molecule type" value="Genomic_DNA"/>
</dbReference>
<dbReference type="InterPro" id="IPR050515">
    <property type="entry name" value="Beta-lactam/transpept"/>
</dbReference>
<feature type="domain" description="Penicillin-binding protein transpeptidase" evidence="5">
    <location>
        <begin position="279"/>
        <end position="604"/>
    </location>
</feature>
<gene>
    <name evidence="7" type="ORF">H9935_13340</name>
</gene>
<protein>
    <submittedName>
        <fullName evidence="7">Cell division protein FtsI</fullName>
    </submittedName>
</protein>
<dbReference type="GO" id="GO:0071555">
    <property type="term" value="P:cell wall organization"/>
    <property type="evidence" value="ECO:0007669"/>
    <property type="project" value="TreeGrafter"/>
</dbReference>
<dbReference type="InterPro" id="IPR036138">
    <property type="entry name" value="PBP_dimer_sf"/>
</dbReference>
<keyword evidence="3" id="KW-0472">Membrane</keyword>
<dbReference type="SUPFAM" id="SSF56601">
    <property type="entry name" value="beta-lactamase/transpeptidase-like"/>
    <property type="match status" value="1"/>
</dbReference>
<feature type="compositionally biased region" description="Acidic residues" evidence="4">
    <location>
        <begin position="705"/>
        <end position="728"/>
    </location>
</feature>
<dbReference type="PANTHER" id="PTHR30627">
    <property type="entry name" value="PEPTIDOGLYCAN D,D-TRANSPEPTIDASE"/>
    <property type="match status" value="1"/>
</dbReference>
<dbReference type="Gene3D" id="3.90.1310.10">
    <property type="entry name" value="Penicillin-binding protein 2a (Domain 2)"/>
    <property type="match status" value="1"/>
</dbReference>
<comment type="caution">
    <text evidence="7">The sequence shown here is derived from an EMBL/GenBank/DDBJ whole genome shotgun (WGS) entry which is preliminary data.</text>
</comment>
<evidence type="ECO:0000259" key="6">
    <source>
        <dbReference type="Pfam" id="PF03717"/>
    </source>
</evidence>
<name>A0A9D2SM17_9FIRM</name>
<dbReference type="Pfam" id="PF03717">
    <property type="entry name" value="PBP_dimer"/>
    <property type="match status" value="1"/>
</dbReference>
<evidence type="ECO:0000259" key="5">
    <source>
        <dbReference type="Pfam" id="PF00905"/>
    </source>
</evidence>
<evidence type="ECO:0000256" key="2">
    <source>
        <dbReference type="ARBA" id="ARBA00007171"/>
    </source>
</evidence>
<keyword evidence="7" id="KW-0132">Cell division</keyword>
<dbReference type="InterPro" id="IPR005311">
    <property type="entry name" value="PBP_dimer"/>
</dbReference>
<evidence type="ECO:0000256" key="1">
    <source>
        <dbReference type="ARBA" id="ARBA00004370"/>
    </source>
</evidence>
<keyword evidence="7" id="KW-0131">Cell cycle</keyword>
<dbReference type="GO" id="GO:0005886">
    <property type="term" value="C:plasma membrane"/>
    <property type="evidence" value="ECO:0007669"/>
    <property type="project" value="TreeGrafter"/>
</dbReference>
<evidence type="ECO:0000256" key="3">
    <source>
        <dbReference type="ARBA" id="ARBA00023136"/>
    </source>
</evidence>
<reference evidence="7" key="1">
    <citation type="journal article" date="2021" name="PeerJ">
        <title>Extensive microbial diversity within the chicken gut microbiome revealed by metagenomics and culture.</title>
        <authorList>
            <person name="Gilroy R."/>
            <person name="Ravi A."/>
            <person name="Getino M."/>
            <person name="Pursley I."/>
            <person name="Horton D.L."/>
            <person name="Alikhan N.F."/>
            <person name="Baker D."/>
            <person name="Gharbi K."/>
            <person name="Hall N."/>
            <person name="Watson M."/>
            <person name="Adriaenssens E.M."/>
            <person name="Foster-Nyarko E."/>
            <person name="Jarju S."/>
            <person name="Secka A."/>
            <person name="Antonio M."/>
            <person name="Oren A."/>
            <person name="Chaudhuri R.R."/>
            <person name="La Ragione R."/>
            <person name="Hildebrand F."/>
            <person name="Pallen M.J."/>
        </authorList>
    </citation>
    <scope>NUCLEOTIDE SEQUENCE</scope>
    <source>
        <strain evidence="7">ChiSxjej6B18-287</strain>
    </source>
</reference>
<dbReference type="GO" id="GO:0008658">
    <property type="term" value="F:penicillin binding"/>
    <property type="evidence" value="ECO:0007669"/>
    <property type="project" value="InterPro"/>
</dbReference>
<feature type="region of interest" description="Disordered" evidence="4">
    <location>
        <begin position="649"/>
        <end position="728"/>
    </location>
</feature>
<organism evidence="7 8">
    <name type="scientific">Candidatus Blautia merdigallinarum</name>
    <dbReference type="NCBI Taxonomy" id="2838495"/>
    <lineage>
        <taxon>Bacteria</taxon>
        <taxon>Bacillati</taxon>
        <taxon>Bacillota</taxon>
        <taxon>Clostridia</taxon>
        <taxon>Lachnospirales</taxon>
        <taxon>Lachnospiraceae</taxon>
        <taxon>Blautia</taxon>
    </lineage>
</organism>
<dbReference type="Pfam" id="PF00905">
    <property type="entry name" value="Transpeptidase"/>
    <property type="match status" value="1"/>
</dbReference>
<proteinExistence type="inferred from homology"/>
<dbReference type="Gene3D" id="3.40.710.10">
    <property type="entry name" value="DD-peptidase/beta-lactamase superfamily"/>
    <property type="match status" value="1"/>
</dbReference>
<feature type="compositionally biased region" description="Acidic residues" evidence="4">
    <location>
        <begin position="678"/>
        <end position="698"/>
    </location>
</feature>
<comment type="subcellular location">
    <subcellularLocation>
        <location evidence="1">Membrane</location>
    </subcellularLocation>
</comment>
<feature type="compositionally biased region" description="Acidic residues" evidence="4">
    <location>
        <begin position="659"/>
        <end position="670"/>
    </location>
</feature>
<dbReference type="InterPro" id="IPR001460">
    <property type="entry name" value="PCN-bd_Tpept"/>
</dbReference>
<dbReference type="AlphaFoldDB" id="A0A9D2SM17"/>
<evidence type="ECO:0000313" key="7">
    <source>
        <dbReference type="EMBL" id="HJC11760.1"/>
    </source>
</evidence>
<evidence type="ECO:0000313" key="8">
    <source>
        <dbReference type="Proteomes" id="UP000823893"/>
    </source>
</evidence>